<gene>
    <name evidence="1" type="ORF">GCM10010389_07940</name>
</gene>
<keyword evidence="2" id="KW-1185">Reference proteome</keyword>
<evidence type="ECO:0000313" key="2">
    <source>
        <dbReference type="Proteomes" id="UP000623010"/>
    </source>
</evidence>
<dbReference type="Proteomes" id="UP000623010">
    <property type="component" value="Unassembled WGS sequence"/>
</dbReference>
<comment type="caution">
    <text evidence="1">The sequence shown here is derived from an EMBL/GenBank/DDBJ whole genome shotgun (WGS) entry which is preliminary data.</text>
</comment>
<dbReference type="RefSeq" id="WP_190055862.1">
    <property type="nucleotide sequence ID" value="NZ_BMWH01000002.1"/>
</dbReference>
<dbReference type="AlphaFoldDB" id="A0A918V685"/>
<dbReference type="EMBL" id="BMWH01000002">
    <property type="protein sequence ID" value="GGZ72959.1"/>
    <property type="molecule type" value="Genomic_DNA"/>
</dbReference>
<accession>A0A918V685</accession>
<organism evidence="1 2">
    <name type="scientific">Streptomyces echinoruber</name>
    <dbReference type="NCBI Taxonomy" id="68898"/>
    <lineage>
        <taxon>Bacteria</taxon>
        <taxon>Bacillati</taxon>
        <taxon>Actinomycetota</taxon>
        <taxon>Actinomycetes</taxon>
        <taxon>Kitasatosporales</taxon>
        <taxon>Streptomycetaceae</taxon>
        <taxon>Streptomyces</taxon>
    </lineage>
</organism>
<name>A0A918V685_9ACTN</name>
<proteinExistence type="predicted"/>
<protein>
    <submittedName>
        <fullName evidence="1">Uncharacterized protein</fullName>
    </submittedName>
</protein>
<reference evidence="1" key="2">
    <citation type="submission" date="2020-09" db="EMBL/GenBank/DDBJ databases">
        <authorList>
            <person name="Sun Q."/>
            <person name="Ohkuma M."/>
        </authorList>
    </citation>
    <scope>NUCLEOTIDE SEQUENCE</scope>
    <source>
        <strain evidence="1">JCM 5016</strain>
    </source>
</reference>
<evidence type="ECO:0000313" key="1">
    <source>
        <dbReference type="EMBL" id="GGZ72959.1"/>
    </source>
</evidence>
<sequence>MTQQLPHAPYIEAVTDALTAAGLPPAEVDVRDDETRGTHCYLDAVVTLTPEASGIHAGRFEHGLILVWEWHTGLEEGGDERGPVWQWAWRNEDGSNQLPEWLPVAGYASPHSVVTAAQRVLADPRPYRAGERVNGVLWGRADELDAACEAWAAAETGE</sequence>
<reference evidence="1" key="1">
    <citation type="journal article" date="2014" name="Int. J. Syst. Evol. Microbiol.">
        <title>Complete genome sequence of Corynebacterium casei LMG S-19264T (=DSM 44701T), isolated from a smear-ripened cheese.</title>
        <authorList>
            <consortium name="US DOE Joint Genome Institute (JGI-PGF)"/>
            <person name="Walter F."/>
            <person name="Albersmeier A."/>
            <person name="Kalinowski J."/>
            <person name="Ruckert C."/>
        </authorList>
    </citation>
    <scope>NUCLEOTIDE SEQUENCE</scope>
    <source>
        <strain evidence="1">JCM 5016</strain>
    </source>
</reference>